<dbReference type="Pfam" id="PF00652">
    <property type="entry name" value="Ricin_B_lectin"/>
    <property type="match status" value="1"/>
</dbReference>
<dbReference type="Gene3D" id="2.80.10.50">
    <property type="match status" value="1"/>
</dbReference>
<dbReference type="GeneID" id="87805010"/>
<gene>
    <name evidence="3" type="primary">xlnA_3</name>
    <name evidence="3" type="ORF">LOC62_01G001756</name>
</gene>
<keyword evidence="1" id="KW-0732">Signal</keyword>
<feature type="domain" description="Ricin B lectin" evidence="2">
    <location>
        <begin position="26"/>
        <end position="157"/>
    </location>
</feature>
<sequence>MPRPSFALITLVAALSTAAAPPMRRASGVHLTDQSGRFCVDLPTGWLGNGNAIQLWGCSPDDNANQLWALAKNGHITSAKEPSKCLDAGENAVSGSSVHLWDCYEGLAQQTWIVENGAVRLQGANLCLDITDGKVQDGTRLQVWECDGEWNQKWTVASQ</sequence>
<evidence type="ECO:0000259" key="2">
    <source>
        <dbReference type="SMART" id="SM00458"/>
    </source>
</evidence>
<dbReference type="RefSeq" id="XP_062624237.1">
    <property type="nucleotide sequence ID" value="XM_062768253.1"/>
</dbReference>
<dbReference type="PROSITE" id="PS50231">
    <property type="entry name" value="RICIN_B_LECTIN"/>
    <property type="match status" value="1"/>
</dbReference>
<keyword evidence="4" id="KW-1185">Reference proteome</keyword>
<dbReference type="SMART" id="SM00458">
    <property type="entry name" value="RICIN"/>
    <property type="match status" value="1"/>
</dbReference>
<dbReference type="InterPro" id="IPR000772">
    <property type="entry name" value="Ricin_B_lectin"/>
</dbReference>
<name>A0AAF0Y1E7_9TREE</name>
<dbReference type="AlphaFoldDB" id="A0AAF0Y1E7"/>
<dbReference type="CDD" id="cd00161">
    <property type="entry name" value="beta-trefoil_Ricin-like"/>
    <property type="match status" value="1"/>
</dbReference>
<dbReference type="SUPFAM" id="SSF50370">
    <property type="entry name" value="Ricin B-like lectins"/>
    <property type="match status" value="1"/>
</dbReference>
<evidence type="ECO:0000256" key="1">
    <source>
        <dbReference type="SAM" id="SignalP"/>
    </source>
</evidence>
<dbReference type="Proteomes" id="UP000827549">
    <property type="component" value="Chromosome 1"/>
</dbReference>
<reference evidence="3" key="1">
    <citation type="submission" date="2023-10" db="EMBL/GenBank/DDBJ databases">
        <authorList>
            <person name="Noh H."/>
        </authorList>
    </citation>
    <scope>NUCLEOTIDE SEQUENCE</scope>
    <source>
        <strain evidence="3">DUCC4014</strain>
    </source>
</reference>
<evidence type="ECO:0000313" key="3">
    <source>
        <dbReference type="EMBL" id="WOO78205.1"/>
    </source>
</evidence>
<feature type="signal peptide" evidence="1">
    <location>
        <begin position="1"/>
        <end position="19"/>
    </location>
</feature>
<protein>
    <submittedName>
        <fullName evidence="3">Endo-1,4-beta-xylanase A</fullName>
    </submittedName>
</protein>
<organism evidence="3 4">
    <name type="scientific">Vanrija pseudolonga</name>
    <dbReference type="NCBI Taxonomy" id="143232"/>
    <lineage>
        <taxon>Eukaryota</taxon>
        <taxon>Fungi</taxon>
        <taxon>Dikarya</taxon>
        <taxon>Basidiomycota</taxon>
        <taxon>Agaricomycotina</taxon>
        <taxon>Tremellomycetes</taxon>
        <taxon>Trichosporonales</taxon>
        <taxon>Trichosporonaceae</taxon>
        <taxon>Vanrija</taxon>
    </lineage>
</organism>
<dbReference type="EMBL" id="CP086714">
    <property type="protein sequence ID" value="WOO78205.1"/>
    <property type="molecule type" value="Genomic_DNA"/>
</dbReference>
<proteinExistence type="predicted"/>
<dbReference type="InterPro" id="IPR035992">
    <property type="entry name" value="Ricin_B-like_lectins"/>
</dbReference>
<accession>A0AAF0Y1E7</accession>
<evidence type="ECO:0000313" key="4">
    <source>
        <dbReference type="Proteomes" id="UP000827549"/>
    </source>
</evidence>
<feature type="chain" id="PRO_5042011696" evidence="1">
    <location>
        <begin position="20"/>
        <end position="159"/>
    </location>
</feature>